<dbReference type="AlphaFoldDB" id="A0A443RXW0"/>
<dbReference type="GO" id="GO:0016712">
    <property type="term" value="F:oxidoreductase activity, acting on paired donors, with incorporation or reduction of molecular oxygen, reduced flavin or flavoprotein as one donor, and incorporation of one atom of oxygen"/>
    <property type="evidence" value="ECO:0007669"/>
    <property type="project" value="TreeGrafter"/>
</dbReference>
<dbReference type="Proteomes" id="UP000288716">
    <property type="component" value="Unassembled WGS sequence"/>
</dbReference>
<protein>
    <submittedName>
        <fullName evidence="5">Cytochrome P450 2U1-like protein</fullName>
    </submittedName>
</protein>
<proteinExistence type="inferred from homology"/>
<dbReference type="Gene3D" id="1.10.630.10">
    <property type="entry name" value="Cytochrome P450"/>
    <property type="match status" value="1"/>
</dbReference>
<dbReference type="GO" id="GO:0006805">
    <property type="term" value="P:xenobiotic metabolic process"/>
    <property type="evidence" value="ECO:0007669"/>
    <property type="project" value="TreeGrafter"/>
</dbReference>
<dbReference type="GO" id="GO:0005506">
    <property type="term" value="F:iron ion binding"/>
    <property type="evidence" value="ECO:0007669"/>
    <property type="project" value="InterPro"/>
</dbReference>
<dbReference type="EMBL" id="NCKV01020782">
    <property type="protein sequence ID" value="RWS20015.1"/>
    <property type="molecule type" value="Genomic_DNA"/>
</dbReference>
<reference evidence="5 6" key="1">
    <citation type="journal article" date="2018" name="Gigascience">
        <title>Genomes of trombidid mites reveal novel predicted allergens and laterally-transferred genes associated with secondary metabolism.</title>
        <authorList>
            <person name="Dong X."/>
            <person name="Chaisiri K."/>
            <person name="Xia D."/>
            <person name="Armstrong S.D."/>
            <person name="Fang Y."/>
            <person name="Donnelly M.J."/>
            <person name="Kadowaki T."/>
            <person name="McGarry J.W."/>
            <person name="Darby A.C."/>
            <person name="Makepeace B.L."/>
        </authorList>
    </citation>
    <scope>NUCLEOTIDE SEQUENCE [LARGE SCALE GENOMIC DNA]</scope>
    <source>
        <strain evidence="5">UoL-UT</strain>
    </source>
</reference>
<dbReference type="Pfam" id="PF00067">
    <property type="entry name" value="p450"/>
    <property type="match status" value="1"/>
</dbReference>
<accession>A0A443RXW0</accession>
<dbReference type="OrthoDB" id="6507093at2759"/>
<dbReference type="PANTHER" id="PTHR24300">
    <property type="entry name" value="CYTOCHROME P450 508A4-RELATED"/>
    <property type="match status" value="1"/>
</dbReference>
<name>A0A443RXW0_9ACAR</name>
<dbReference type="GO" id="GO:0005737">
    <property type="term" value="C:cytoplasm"/>
    <property type="evidence" value="ECO:0007669"/>
    <property type="project" value="TreeGrafter"/>
</dbReference>
<dbReference type="SUPFAM" id="SSF48264">
    <property type="entry name" value="Cytochrome P450"/>
    <property type="match status" value="1"/>
</dbReference>
<dbReference type="GO" id="GO:0020037">
    <property type="term" value="F:heme binding"/>
    <property type="evidence" value="ECO:0007669"/>
    <property type="project" value="InterPro"/>
</dbReference>
<evidence type="ECO:0000313" key="6">
    <source>
        <dbReference type="Proteomes" id="UP000288716"/>
    </source>
</evidence>
<evidence type="ECO:0000256" key="2">
    <source>
        <dbReference type="ARBA" id="ARBA00022723"/>
    </source>
</evidence>
<dbReference type="InterPro" id="IPR036396">
    <property type="entry name" value="Cyt_P450_sf"/>
</dbReference>
<keyword evidence="6" id="KW-1185">Reference proteome</keyword>
<evidence type="ECO:0000313" key="5">
    <source>
        <dbReference type="EMBL" id="RWS20015.1"/>
    </source>
</evidence>
<organism evidence="5 6">
    <name type="scientific">Leptotrombidium deliense</name>
    <dbReference type="NCBI Taxonomy" id="299467"/>
    <lineage>
        <taxon>Eukaryota</taxon>
        <taxon>Metazoa</taxon>
        <taxon>Ecdysozoa</taxon>
        <taxon>Arthropoda</taxon>
        <taxon>Chelicerata</taxon>
        <taxon>Arachnida</taxon>
        <taxon>Acari</taxon>
        <taxon>Acariformes</taxon>
        <taxon>Trombidiformes</taxon>
        <taxon>Prostigmata</taxon>
        <taxon>Anystina</taxon>
        <taxon>Parasitengona</taxon>
        <taxon>Trombiculoidea</taxon>
        <taxon>Trombiculidae</taxon>
        <taxon>Leptotrombidium</taxon>
    </lineage>
</organism>
<keyword evidence="4" id="KW-0503">Monooxygenase</keyword>
<gene>
    <name evidence="5" type="ORF">B4U80_12171</name>
</gene>
<dbReference type="InterPro" id="IPR001128">
    <property type="entry name" value="Cyt_P450"/>
</dbReference>
<dbReference type="InterPro" id="IPR050182">
    <property type="entry name" value="Cytochrome_P450_fam2"/>
</dbReference>
<sequence>SFEDTLGITEGDEWKVRNKFLMGHLSKLGMGKSEFELKIHNLLDIIERYIEETKETAQDFRSIISNFTFNTITAIVTSKQYDINSDYFTSNQNLSAKLLSGLSGLNFMILGDLYPYWLKLKGADVNMVKRKFYEMADLAQMIINERLETFDANNCHDLLDFLD</sequence>
<keyword evidence="3" id="KW-0408">Iron</keyword>
<evidence type="ECO:0000256" key="3">
    <source>
        <dbReference type="ARBA" id="ARBA00023004"/>
    </source>
</evidence>
<comment type="similarity">
    <text evidence="1">Belongs to the cytochrome P450 family.</text>
</comment>
<dbReference type="GO" id="GO:0008395">
    <property type="term" value="F:steroid hydroxylase activity"/>
    <property type="evidence" value="ECO:0007669"/>
    <property type="project" value="TreeGrafter"/>
</dbReference>
<dbReference type="VEuPathDB" id="VectorBase:LDEU012025"/>
<comment type="caution">
    <text evidence="5">The sequence shown here is derived from an EMBL/GenBank/DDBJ whole genome shotgun (WGS) entry which is preliminary data.</text>
</comment>
<dbReference type="GO" id="GO:0006082">
    <property type="term" value="P:organic acid metabolic process"/>
    <property type="evidence" value="ECO:0007669"/>
    <property type="project" value="TreeGrafter"/>
</dbReference>
<dbReference type="PANTHER" id="PTHR24300:SF403">
    <property type="entry name" value="CYTOCHROME P450 306A1"/>
    <property type="match status" value="1"/>
</dbReference>
<evidence type="ECO:0000256" key="4">
    <source>
        <dbReference type="ARBA" id="ARBA00023033"/>
    </source>
</evidence>
<feature type="non-terminal residue" evidence="5">
    <location>
        <position position="1"/>
    </location>
</feature>
<keyword evidence="4" id="KW-0560">Oxidoreductase</keyword>
<keyword evidence="2" id="KW-0479">Metal-binding</keyword>
<evidence type="ECO:0000256" key="1">
    <source>
        <dbReference type="ARBA" id="ARBA00010617"/>
    </source>
</evidence>